<dbReference type="EMBL" id="CAVK010000165">
    <property type="protein sequence ID" value="CCW19013.1"/>
    <property type="molecule type" value="Genomic_DNA"/>
</dbReference>
<name>N1MUH6_9SPHN</name>
<keyword evidence="2" id="KW-1185">Reference proteome</keyword>
<reference evidence="2" key="2">
    <citation type="submission" date="2013-04" db="EMBL/GenBank/DDBJ databases">
        <title>Bisphenol A degrading Sphingobium sp. strain BiD32.</title>
        <authorList>
            <person name="Nielsen J.L."/>
            <person name="Zhou N.A."/>
            <person name="Kjeldal H."/>
        </authorList>
    </citation>
    <scope>NUCLEOTIDE SEQUENCE [LARGE SCALE GENOMIC DNA]</scope>
    <source>
        <strain evidence="2">BiD32</strain>
    </source>
</reference>
<comment type="caution">
    <text evidence="1">The sequence shown here is derived from an EMBL/GenBank/DDBJ whole genome shotgun (WGS) entry which is preliminary data.</text>
</comment>
<organism evidence="1 2">
    <name type="scientific">Sphingobium indicum BiD32</name>
    <dbReference type="NCBI Taxonomy" id="1301087"/>
    <lineage>
        <taxon>Bacteria</taxon>
        <taxon>Pseudomonadati</taxon>
        <taxon>Pseudomonadota</taxon>
        <taxon>Alphaproteobacteria</taxon>
        <taxon>Sphingomonadales</taxon>
        <taxon>Sphingomonadaceae</taxon>
        <taxon>Sphingobium</taxon>
    </lineage>
</organism>
<proteinExistence type="predicted"/>
<dbReference type="Proteomes" id="UP000013201">
    <property type="component" value="Unassembled WGS sequence"/>
</dbReference>
<gene>
    <name evidence="1" type="ORF">EBBID32_33720</name>
</gene>
<evidence type="ECO:0000313" key="2">
    <source>
        <dbReference type="Proteomes" id="UP000013201"/>
    </source>
</evidence>
<reference evidence="1 2" key="1">
    <citation type="submission" date="2013-03" db="EMBL/GenBank/DDBJ databases">
        <authorList>
            <person name="Le V."/>
        </authorList>
    </citation>
    <scope>NUCLEOTIDE SEQUENCE [LARGE SCALE GENOMIC DNA]</scope>
    <source>
        <strain evidence="1 2">BiD32</strain>
    </source>
</reference>
<protein>
    <submittedName>
        <fullName evidence="1">Uncharacterized protein</fullName>
    </submittedName>
</protein>
<sequence length="70" mass="8003">MLAYRRQSAAADRQFLAALAACIRKTPVFRGFPPCHCVTHANWHGSCGYTGWIARIERHQAIERQRSTNF</sequence>
<dbReference type="AlphaFoldDB" id="N1MUH6"/>
<accession>N1MUH6</accession>
<evidence type="ECO:0000313" key="1">
    <source>
        <dbReference type="EMBL" id="CCW19013.1"/>
    </source>
</evidence>